<evidence type="ECO:0000313" key="8">
    <source>
        <dbReference type="EMBL" id="TVS26583.1"/>
    </source>
</evidence>
<dbReference type="Proteomes" id="UP000580709">
    <property type="component" value="Unassembled WGS sequence"/>
</dbReference>
<name>A0A6C1TVD5_9CORY</name>
<dbReference type="InterPro" id="IPR017941">
    <property type="entry name" value="Rieske_2Fe-2S"/>
</dbReference>
<dbReference type="CDD" id="cd03467">
    <property type="entry name" value="Rieske"/>
    <property type="match status" value="1"/>
</dbReference>
<dbReference type="GO" id="GO:0016705">
    <property type="term" value="F:oxidoreductase activity, acting on paired donors, with incorporation or reduction of molecular oxygen"/>
    <property type="evidence" value="ECO:0007669"/>
    <property type="project" value="UniProtKB-ARBA"/>
</dbReference>
<evidence type="ECO:0000313" key="9">
    <source>
        <dbReference type="Proteomes" id="UP000336646"/>
    </source>
</evidence>
<dbReference type="EMBL" id="JACEOR010000456">
    <property type="protein sequence ID" value="MBA4505732.1"/>
    <property type="molecule type" value="Genomic_DNA"/>
</dbReference>
<dbReference type="GO" id="GO:0004497">
    <property type="term" value="F:monooxygenase activity"/>
    <property type="evidence" value="ECO:0007669"/>
    <property type="project" value="UniProtKB-ARBA"/>
</dbReference>
<comment type="caution">
    <text evidence="8">The sequence shown here is derived from an EMBL/GenBank/DDBJ whole genome shotgun (WGS) entry which is preliminary data.</text>
</comment>
<dbReference type="GeneID" id="74901543"/>
<reference evidence="7 10" key="2">
    <citation type="submission" date="2020-07" db="EMBL/GenBank/DDBJ databases">
        <authorList>
            <person name="Khare M."/>
        </authorList>
    </citation>
    <scope>NUCLEOTIDE SEQUENCE [LARGE SCALE GENOMIC DNA]</scope>
    <source>
        <strain evidence="7 10">P8776</strain>
    </source>
</reference>
<evidence type="ECO:0000259" key="6">
    <source>
        <dbReference type="PROSITE" id="PS51296"/>
    </source>
</evidence>
<dbReference type="Proteomes" id="UP000336646">
    <property type="component" value="Unassembled WGS sequence"/>
</dbReference>
<keyword evidence="3" id="KW-0408">Iron</keyword>
<keyword evidence="1" id="KW-0001">2Fe-2S</keyword>
<evidence type="ECO:0000256" key="4">
    <source>
        <dbReference type="ARBA" id="ARBA00023014"/>
    </source>
</evidence>
<keyword evidence="10" id="KW-1185">Reference proteome</keyword>
<evidence type="ECO:0000256" key="1">
    <source>
        <dbReference type="ARBA" id="ARBA00022714"/>
    </source>
</evidence>
<organism evidence="8 9">
    <name type="scientific">Corynebacterium sanguinis</name>
    <dbReference type="NCBI Taxonomy" id="2594913"/>
    <lineage>
        <taxon>Bacteria</taxon>
        <taxon>Bacillati</taxon>
        <taxon>Actinomycetota</taxon>
        <taxon>Actinomycetes</taxon>
        <taxon>Mycobacteriales</taxon>
        <taxon>Corynebacteriaceae</taxon>
        <taxon>Corynebacterium</taxon>
    </lineage>
</organism>
<accession>A0A6C1TVD5</accession>
<proteinExistence type="predicted"/>
<evidence type="ECO:0000256" key="3">
    <source>
        <dbReference type="ARBA" id="ARBA00023004"/>
    </source>
</evidence>
<dbReference type="GO" id="GO:0046872">
    <property type="term" value="F:metal ion binding"/>
    <property type="evidence" value="ECO:0007669"/>
    <property type="project" value="UniProtKB-KW"/>
</dbReference>
<evidence type="ECO:0000256" key="2">
    <source>
        <dbReference type="ARBA" id="ARBA00022723"/>
    </source>
</evidence>
<dbReference type="PROSITE" id="PS51257">
    <property type="entry name" value="PROKAR_LIPOPROTEIN"/>
    <property type="match status" value="1"/>
</dbReference>
<evidence type="ECO:0000313" key="7">
    <source>
        <dbReference type="EMBL" id="MBA4505732.1"/>
    </source>
</evidence>
<dbReference type="PROSITE" id="PS51296">
    <property type="entry name" value="RIESKE"/>
    <property type="match status" value="1"/>
</dbReference>
<dbReference type="InterPro" id="IPR036922">
    <property type="entry name" value="Rieske_2Fe-2S_sf"/>
</dbReference>
<gene>
    <name evidence="8" type="ORF">EKI59_10355</name>
    <name evidence="7" type="ORF">H0H28_10480</name>
</gene>
<dbReference type="GO" id="GO:0051537">
    <property type="term" value="F:2 iron, 2 sulfur cluster binding"/>
    <property type="evidence" value="ECO:0007669"/>
    <property type="project" value="UniProtKB-KW"/>
</dbReference>
<feature type="domain" description="Rieske" evidence="6">
    <location>
        <begin position="25"/>
        <end position="119"/>
    </location>
</feature>
<dbReference type="Gene3D" id="2.102.10.10">
    <property type="entry name" value="Rieske [2Fe-2S] iron-sulphur domain"/>
    <property type="match status" value="1"/>
</dbReference>
<sequence>MTCSRRLFLLGTATTFAGAFLAACGQEPTDDVAKTAVPVGGSVILDKFIIAQPTAGNYVAYSSTCPHEFKKITVAQGDTVRCTAHGSTFSIADGSVVSGPAVRGLREVALEDQEERLVASDPQS</sequence>
<feature type="chain" id="PRO_5044630534" evidence="5">
    <location>
        <begin position="23"/>
        <end position="124"/>
    </location>
</feature>
<dbReference type="OrthoDB" id="25106at2"/>
<evidence type="ECO:0000313" key="10">
    <source>
        <dbReference type="Proteomes" id="UP000580709"/>
    </source>
</evidence>
<protein>
    <submittedName>
        <fullName evidence="8">Rieske (2Fe-2S) protein</fullName>
    </submittedName>
</protein>
<dbReference type="AlphaFoldDB" id="A0A6C1TVD5"/>
<reference evidence="8 9" key="1">
    <citation type="submission" date="2018-12" db="EMBL/GenBank/DDBJ databases">
        <title>Corynebacterium sanguinis sp. nov., a clinically-associated and environmental corynebacterium.</title>
        <authorList>
            <person name="Gonzales-Siles L."/>
            <person name="Jaen-Luchoro D."/>
            <person name="Cardew S."/>
            <person name="Inganas E."/>
            <person name="Ohlen M."/>
            <person name="Jensie-Markopolous S."/>
            <person name="Pinyeiro-Iglesias B."/>
            <person name="Molin K."/>
            <person name="Skovbjerg S."/>
            <person name="Svensson-Stadler L."/>
            <person name="Funke G."/>
            <person name="Moore E.R.B."/>
        </authorList>
    </citation>
    <scope>NUCLEOTIDE SEQUENCE [LARGE SCALE GENOMIC DNA]</scope>
    <source>
        <strain evidence="8 9">58734</strain>
    </source>
</reference>
<keyword evidence="2" id="KW-0479">Metal-binding</keyword>
<keyword evidence="4" id="KW-0411">Iron-sulfur</keyword>
<evidence type="ECO:0000256" key="5">
    <source>
        <dbReference type="SAM" id="SignalP"/>
    </source>
</evidence>
<keyword evidence="5" id="KW-0732">Signal</keyword>
<dbReference type="Pfam" id="PF00355">
    <property type="entry name" value="Rieske"/>
    <property type="match status" value="1"/>
</dbReference>
<dbReference type="EMBL" id="RXIR01000028">
    <property type="protein sequence ID" value="TVS26583.1"/>
    <property type="molecule type" value="Genomic_DNA"/>
</dbReference>
<dbReference type="RefSeq" id="WP_136652617.1">
    <property type="nucleotide sequence ID" value="NZ_CP038157.1"/>
</dbReference>
<dbReference type="SUPFAM" id="SSF50022">
    <property type="entry name" value="ISP domain"/>
    <property type="match status" value="1"/>
</dbReference>
<feature type="signal peptide" evidence="5">
    <location>
        <begin position="1"/>
        <end position="22"/>
    </location>
</feature>